<dbReference type="EMBL" id="JBHSMI010000020">
    <property type="protein sequence ID" value="MFC5403156.1"/>
    <property type="molecule type" value="Genomic_DNA"/>
</dbReference>
<comment type="cofactor">
    <cofactor evidence="6">
        <name>FMN</name>
        <dbReference type="ChEBI" id="CHEBI:58210"/>
    </cofactor>
    <text evidence="6">Binds 1 FMN per subunit.</text>
</comment>
<evidence type="ECO:0000256" key="3">
    <source>
        <dbReference type="ARBA" id="ARBA00023002"/>
    </source>
</evidence>
<name>A0ABW0HSK4_9BACL</name>
<keyword evidence="2 6" id="KW-0288">FMN</keyword>
<evidence type="ECO:0000256" key="4">
    <source>
        <dbReference type="ARBA" id="ARBA00023027"/>
    </source>
</evidence>
<dbReference type="PANTHER" id="PTHR43741">
    <property type="entry name" value="FMN-DEPENDENT NADH-AZOREDUCTASE 1"/>
    <property type="match status" value="1"/>
</dbReference>
<dbReference type="PANTHER" id="PTHR43741:SF7">
    <property type="entry name" value="FMN-DEPENDENT NADH:QUINONE OXIDOREDUCTASE"/>
    <property type="match status" value="1"/>
</dbReference>
<gene>
    <name evidence="6" type="primary">azoR</name>
    <name evidence="8" type="ORF">ACFPOF_10490</name>
</gene>
<dbReference type="RefSeq" id="WP_378132243.1">
    <property type="nucleotide sequence ID" value="NZ_JBHSMI010000020.1"/>
</dbReference>
<feature type="domain" description="Flavodoxin-like fold" evidence="7">
    <location>
        <begin position="3"/>
        <end position="206"/>
    </location>
</feature>
<protein>
    <recommendedName>
        <fullName evidence="6">FMN dependent NADH:quinone oxidoreductase</fullName>
        <ecNumber evidence="6">1.6.5.-</ecNumber>
    </recommendedName>
    <alternativeName>
        <fullName evidence="6">Azo-dye reductase</fullName>
    </alternativeName>
    <alternativeName>
        <fullName evidence="6">FMN-dependent NADH-azo compound oxidoreductase</fullName>
    </alternativeName>
    <alternativeName>
        <fullName evidence="6">FMN-dependent NADH-azoreductase</fullName>
        <ecNumber evidence="6">1.7.1.17</ecNumber>
    </alternativeName>
</protein>
<dbReference type="GO" id="GO:0016491">
    <property type="term" value="F:oxidoreductase activity"/>
    <property type="evidence" value="ECO:0007669"/>
    <property type="project" value="UniProtKB-KW"/>
</dbReference>
<comment type="caution">
    <text evidence="8">The sequence shown here is derived from an EMBL/GenBank/DDBJ whole genome shotgun (WGS) entry which is preliminary data.</text>
</comment>
<comment type="subunit">
    <text evidence="6">Homodimer.</text>
</comment>
<dbReference type="EC" id="1.7.1.17" evidence="6"/>
<dbReference type="SUPFAM" id="SSF52218">
    <property type="entry name" value="Flavoproteins"/>
    <property type="match status" value="1"/>
</dbReference>
<feature type="binding site" evidence="6">
    <location>
        <begin position="102"/>
        <end position="105"/>
    </location>
    <ligand>
        <name>FMN</name>
        <dbReference type="ChEBI" id="CHEBI:58210"/>
    </ligand>
</feature>
<evidence type="ECO:0000256" key="5">
    <source>
        <dbReference type="ARBA" id="ARBA00048542"/>
    </source>
</evidence>
<evidence type="ECO:0000313" key="9">
    <source>
        <dbReference type="Proteomes" id="UP001596113"/>
    </source>
</evidence>
<keyword evidence="9" id="KW-1185">Reference proteome</keyword>
<keyword evidence="3 6" id="KW-0560">Oxidoreductase</keyword>
<feature type="binding site" evidence="6">
    <location>
        <begin position="17"/>
        <end position="19"/>
    </location>
    <ligand>
        <name>FMN</name>
        <dbReference type="ChEBI" id="CHEBI:58210"/>
    </ligand>
</feature>
<comment type="function">
    <text evidence="6">Quinone reductase that provides resistance to thiol-specific stress caused by electrophilic quinones.</text>
</comment>
<dbReference type="Pfam" id="PF02525">
    <property type="entry name" value="Flavodoxin_2"/>
    <property type="match status" value="1"/>
</dbReference>
<evidence type="ECO:0000256" key="6">
    <source>
        <dbReference type="HAMAP-Rule" id="MF_01216"/>
    </source>
</evidence>
<dbReference type="NCBIfam" id="NF010075">
    <property type="entry name" value="PRK13556.1"/>
    <property type="match status" value="1"/>
</dbReference>
<comment type="function">
    <text evidence="6">Also exhibits azoreductase activity. Catalyzes the reductive cleavage of the azo bond in aromatic azo compounds to the corresponding amines.</text>
</comment>
<sequence length="211" mass="23043">MSTLLCIQAHPLDESSSASLAAAQAFIDSYRKGHPNDTVIVLDLYQADIPMLDKDVFSGWSKLGAGTGSDLLTPEEKHKVERLQQLVDQFVEADKYVFVTPMWNFSYPPLMKAYIDAVAVAGKTFKYTDQGPVGLLGGKQALHIQARGGIYSGGPNAAVEAGHFHLDVVMRFFGISTLEGLFVEGHNQMPERAQAIKVEAMNKARELALAF</sequence>
<evidence type="ECO:0000259" key="7">
    <source>
        <dbReference type="Pfam" id="PF02525"/>
    </source>
</evidence>
<evidence type="ECO:0000256" key="1">
    <source>
        <dbReference type="ARBA" id="ARBA00022630"/>
    </source>
</evidence>
<dbReference type="HAMAP" id="MF_01216">
    <property type="entry name" value="Azoreductase_type1"/>
    <property type="match status" value="1"/>
</dbReference>
<dbReference type="Proteomes" id="UP001596113">
    <property type="component" value="Unassembled WGS sequence"/>
</dbReference>
<reference evidence="9" key="1">
    <citation type="journal article" date="2019" name="Int. J. Syst. Evol. Microbiol.">
        <title>The Global Catalogue of Microorganisms (GCM) 10K type strain sequencing project: providing services to taxonomists for standard genome sequencing and annotation.</title>
        <authorList>
            <consortium name="The Broad Institute Genomics Platform"/>
            <consortium name="The Broad Institute Genome Sequencing Center for Infectious Disease"/>
            <person name="Wu L."/>
            <person name="Ma J."/>
        </authorList>
    </citation>
    <scope>NUCLEOTIDE SEQUENCE [LARGE SCALE GENOMIC DNA]</scope>
    <source>
        <strain evidence="9">CGMCC 1.18575</strain>
    </source>
</reference>
<keyword evidence="1 6" id="KW-0285">Flavoprotein</keyword>
<dbReference type="Gene3D" id="3.40.50.360">
    <property type="match status" value="1"/>
</dbReference>
<evidence type="ECO:0000313" key="8">
    <source>
        <dbReference type="EMBL" id="MFC5403156.1"/>
    </source>
</evidence>
<proteinExistence type="inferred from homology"/>
<keyword evidence="4 6" id="KW-0520">NAD</keyword>
<dbReference type="InterPro" id="IPR050104">
    <property type="entry name" value="FMN-dep_NADH:Q_OxRdtase_AzoR1"/>
</dbReference>
<comment type="similarity">
    <text evidence="6">Belongs to the azoreductase type 1 family.</text>
</comment>
<comment type="catalytic activity">
    <reaction evidence="5">
        <text>N,N-dimethyl-1,4-phenylenediamine + anthranilate + 2 NAD(+) = 2-(4-dimethylaminophenyl)diazenylbenzoate + 2 NADH + 2 H(+)</text>
        <dbReference type="Rhea" id="RHEA:55872"/>
        <dbReference type="ChEBI" id="CHEBI:15378"/>
        <dbReference type="ChEBI" id="CHEBI:15783"/>
        <dbReference type="ChEBI" id="CHEBI:16567"/>
        <dbReference type="ChEBI" id="CHEBI:57540"/>
        <dbReference type="ChEBI" id="CHEBI:57945"/>
        <dbReference type="ChEBI" id="CHEBI:71579"/>
        <dbReference type="EC" id="1.7.1.17"/>
    </reaction>
    <physiologicalReaction direction="right-to-left" evidence="5">
        <dbReference type="Rhea" id="RHEA:55874"/>
    </physiologicalReaction>
</comment>
<organism evidence="8 9">
    <name type="scientific">Cohnella soli</name>
    <dbReference type="NCBI Taxonomy" id="425005"/>
    <lineage>
        <taxon>Bacteria</taxon>
        <taxon>Bacillati</taxon>
        <taxon>Bacillota</taxon>
        <taxon>Bacilli</taxon>
        <taxon>Bacillales</taxon>
        <taxon>Paenibacillaceae</taxon>
        <taxon>Cohnella</taxon>
    </lineage>
</organism>
<dbReference type="InterPro" id="IPR023048">
    <property type="entry name" value="NADH:quinone_OxRdtase_FMN_depd"/>
</dbReference>
<dbReference type="InterPro" id="IPR003680">
    <property type="entry name" value="Flavodoxin_fold"/>
</dbReference>
<evidence type="ECO:0000256" key="2">
    <source>
        <dbReference type="ARBA" id="ARBA00022643"/>
    </source>
</evidence>
<accession>A0ABW0HSK4</accession>
<dbReference type="EC" id="1.6.5.-" evidence="6"/>
<comment type="caution">
    <text evidence="6">Lacks conserved residue(s) required for the propagation of feature annotation.</text>
</comment>
<dbReference type="InterPro" id="IPR029039">
    <property type="entry name" value="Flavoprotein-like_sf"/>
</dbReference>
<comment type="catalytic activity">
    <reaction evidence="6">
        <text>2 a quinone + NADH + H(+) = 2 a 1,4-benzosemiquinone + NAD(+)</text>
        <dbReference type="Rhea" id="RHEA:65952"/>
        <dbReference type="ChEBI" id="CHEBI:15378"/>
        <dbReference type="ChEBI" id="CHEBI:57540"/>
        <dbReference type="ChEBI" id="CHEBI:57945"/>
        <dbReference type="ChEBI" id="CHEBI:132124"/>
        <dbReference type="ChEBI" id="CHEBI:134225"/>
    </reaction>
</comment>